<reference evidence="1 2" key="1">
    <citation type="journal article" date="2006" name="Int. J. Syst. Evol. Microbiol.">
        <title>Costertonia aggregata gen. nov., sp. nov., a mesophilic marine bacterium of the family Flavobacteriaceae, isolated from a mature biofilm.</title>
        <authorList>
            <person name="Kwon K.K."/>
            <person name="Lee Y.K."/>
            <person name="Lee H.K."/>
        </authorList>
    </citation>
    <scope>NUCLEOTIDE SEQUENCE [LARGE SCALE GENOMIC DNA]</scope>
    <source>
        <strain evidence="1 2">KCCM 42265</strain>
    </source>
</reference>
<accession>A0A7H9AQU8</accession>
<name>A0A7H9AQU8_9FLAO</name>
<evidence type="ECO:0000313" key="2">
    <source>
        <dbReference type="Proteomes" id="UP000509302"/>
    </source>
</evidence>
<dbReference type="InterPro" id="IPR058512">
    <property type="entry name" value="DUF8199"/>
</dbReference>
<gene>
    <name evidence="1" type="ORF">HYG79_10780</name>
</gene>
<protein>
    <submittedName>
        <fullName evidence="1">Uncharacterized protein</fullName>
    </submittedName>
</protein>
<dbReference type="InterPro" id="IPR058060">
    <property type="entry name" value="HYC_CC_PP"/>
</dbReference>
<dbReference type="RefSeq" id="WP_179242100.1">
    <property type="nucleotide sequence ID" value="NZ_CP058595.1"/>
</dbReference>
<dbReference type="KEGG" id="cagg:HYG79_10780"/>
<dbReference type="Pfam" id="PF26622">
    <property type="entry name" value="DUF8199"/>
    <property type="match status" value="1"/>
</dbReference>
<sequence length="139" mass="15877">MKHYIHKIFSLFMALLLLVSTTSWKVEKHYCMGHLIDVAVFSEPDSCSMLMSSSETKDSKENTIEKGCCDNEIEVVEGQDTLKNTFEDLSLKKQQFLVALSSAFIHVFYFETESSVSDNIYPPPILVKDIQLLDEVFLI</sequence>
<dbReference type="EMBL" id="CP058595">
    <property type="protein sequence ID" value="QLG45813.1"/>
    <property type="molecule type" value="Genomic_DNA"/>
</dbReference>
<dbReference type="AlphaFoldDB" id="A0A7H9AQU8"/>
<evidence type="ECO:0000313" key="1">
    <source>
        <dbReference type="EMBL" id="QLG45813.1"/>
    </source>
</evidence>
<dbReference type="NCBIfam" id="NF047658">
    <property type="entry name" value="HYC_CC_PP"/>
    <property type="match status" value="1"/>
</dbReference>
<proteinExistence type="predicted"/>
<dbReference type="Proteomes" id="UP000509302">
    <property type="component" value="Chromosome"/>
</dbReference>
<keyword evidence="2" id="KW-1185">Reference proteome</keyword>
<organism evidence="1 2">
    <name type="scientific">Costertonia aggregata</name>
    <dbReference type="NCBI Taxonomy" id="343403"/>
    <lineage>
        <taxon>Bacteria</taxon>
        <taxon>Pseudomonadati</taxon>
        <taxon>Bacteroidota</taxon>
        <taxon>Flavobacteriia</taxon>
        <taxon>Flavobacteriales</taxon>
        <taxon>Flavobacteriaceae</taxon>
        <taxon>Costertonia</taxon>
    </lineage>
</organism>